<dbReference type="AlphaFoldDB" id="U2J3G8"/>
<protein>
    <submittedName>
        <fullName evidence="2">Uncharacterized protein</fullName>
    </submittedName>
</protein>
<evidence type="ECO:0000313" key="2">
    <source>
        <dbReference type="EMBL" id="ERJ74320.1"/>
    </source>
</evidence>
<evidence type="ECO:0000256" key="1">
    <source>
        <dbReference type="SAM" id="Phobius"/>
    </source>
</evidence>
<gene>
    <name evidence="2" type="ORF">HMPREF1557_01721</name>
</gene>
<sequence>MIERKTNLFKISTYLSENPILVLALIFYILLEFYSSFKHYKKVATFELTIFRRFFNQVESKLNSKQIDLIRILVNICLVVCFYLLISKYISLPKWRFTAPYFQFVLFVSLVAKPVNYLFDVFFDSPNKNNSKKNNRSKTFGTIERLAIGFLLLFKAFETIGLILAAKALVRENKAR</sequence>
<evidence type="ECO:0000313" key="3">
    <source>
        <dbReference type="Proteomes" id="UP000016617"/>
    </source>
</evidence>
<dbReference type="HOGENOM" id="CLU_1524334_0_0_9"/>
<name>U2J3G8_9STRE</name>
<feature type="transmembrane region" description="Helical" evidence="1">
    <location>
        <begin position="69"/>
        <end position="86"/>
    </location>
</feature>
<feature type="transmembrane region" description="Helical" evidence="1">
    <location>
        <begin position="146"/>
        <end position="170"/>
    </location>
</feature>
<reference evidence="2 3" key="1">
    <citation type="submission" date="2013-06" db="EMBL/GenBank/DDBJ databases">
        <authorList>
            <person name="Weinstock G."/>
            <person name="Sodergren E."/>
            <person name="Lobos E.A."/>
            <person name="Fulton L."/>
            <person name="Fulton R."/>
            <person name="Courtney L."/>
            <person name="Fronick C."/>
            <person name="O'Laughlin M."/>
            <person name="Godfrey J."/>
            <person name="Wilson R.M."/>
            <person name="Miner T."/>
            <person name="Farmer C."/>
            <person name="Delehaunty K."/>
            <person name="Cordes M."/>
            <person name="Minx P."/>
            <person name="Tomlinson C."/>
            <person name="Chen J."/>
            <person name="Wollam A."/>
            <person name="Pepin K.H."/>
            <person name="Bhonagiri V."/>
            <person name="Zhang X."/>
            <person name="Warren W."/>
            <person name="Mitreva M."/>
            <person name="Mardis E.R."/>
            <person name="Wilson R.K."/>
        </authorList>
    </citation>
    <scope>NUCLEOTIDE SEQUENCE [LARGE SCALE GENOMIC DNA]</scope>
    <source>
        <strain evidence="2 3">W1703</strain>
    </source>
</reference>
<accession>U2J3G8</accession>
<dbReference type="Proteomes" id="UP000016617">
    <property type="component" value="Unassembled WGS sequence"/>
</dbReference>
<feature type="transmembrane region" description="Helical" evidence="1">
    <location>
        <begin position="98"/>
        <end position="119"/>
    </location>
</feature>
<comment type="caution">
    <text evidence="2">The sequence shown here is derived from an EMBL/GenBank/DDBJ whole genome shotgun (WGS) entry which is preliminary data.</text>
</comment>
<feature type="transmembrane region" description="Helical" evidence="1">
    <location>
        <begin position="20"/>
        <end position="37"/>
    </location>
</feature>
<organism evidence="2 3">
    <name type="scientific">Streptococcus sobrinus W1703</name>
    <dbReference type="NCBI Taxonomy" id="1227275"/>
    <lineage>
        <taxon>Bacteria</taxon>
        <taxon>Bacillati</taxon>
        <taxon>Bacillota</taxon>
        <taxon>Bacilli</taxon>
        <taxon>Lactobacillales</taxon>
        <taxon>Streptococcaceae</taxon>
        <taxon>Streptococcus</taxon>
    </lineage>
</organism>
<keyword evidence="1" id="KW-1133">Transmembrane helix</keyword>
<keyword evidence="1" id="KW-0472">Membrane</keyword>
<keyword evidence="1" id="KW-0812">Transmembrane</keyword>
<dbReference type="EMBL" id="AWVA01000103">
    <property type="protein sequence ID" value="ERJ74320.1"/>
    <property type="molecule type" value="Genomic_DNA"/>
</dbReference>
<proteinExistence type="predicted"/>